<comment type="caution">
    <text evidence="7">The sequence shown here is derived from an EMBL/GenBank/DDBJ whole genome shotgun (WGS) entry which is preliminary data.</text>
</comment>
<feature type="transmembrane region" description="Helical" evidence="5">
    <location>
        <begin position="55"/>
        <end position="73"/>
    </location>
</feature>
<dbReference type="InterPro" id="IPR000412">
    <property type="entry name" value="ABC_2_transport"/>
</dbReference>
<feature type="transmembrane region" description="Helical" evidence="5">
    <location>
        <begin position="27"/>
        <end position="49"/>
    </location>
</feature>
<comment type="subcellular location">
    <subcellularLocation>
        <location evidence="5">Cell membrane</location>
        <topology evidence="5">Multi-pass membrane protein</topology>
    </subcellularLocation>
    <subcellularLocation>
        <location evidence="1">Membrane</location>
        <topology evidence="1">Multi-pass membrane protein</topology>
    </subcellularLocation>
</comment>
<comment type="similarity">
    <text evidence="5">Belongs to the ABC-2 integral membrane protein family.</text>
</comment>
<dbReference type="PANTHER" id="PTHR43229:SF2">
    <property type="entry name" value="NODULATION PROTEIN J"/>
    <property type="match status" value="1"/>
</dbReference>
<dbReference type="InterPro" id="IPR047817">
    <property type="entry name" value="ABC2_TM_bact-type"/>
</dbReference>
<dbReference type="PIRSF" id="PIRSF006648">
    <property type="entry name" value="DrrB"/>
    <property type="match status" value="1"/>
</dbReference>
<sequence length="263" mass="29597">MSRIMSEIHAILTIAYRDVLKFFRVPLRLLGTLAFPLFFVGMLGSSFQLNLGQSVGYNLLTFIFTGVFVQTLFQSTSFGVISLVEERETNFTQEFFVAPISRYSIIFGKILGESLVALLQALALLLFGLLIGIPLTPLRFLLMLPVALCSCLLGASFGLFLLSSFKSQRAVAEVLPFFIFPQLFLAGVFTPMKTLPWYLDVLSYLMPLRYAVDLARNFFYAGQHEYPLVVLDHPALNLLVMVALFTVFFLIGTLVFVRSEQNR</sequence>
<evidence type="ECO:0000259" key="6">
    <source>
        <dbReference type="PROSITE" id="PS51012"/>
    </source>
</evidence>
<dbReference type="RefSeq" id="WP_111320888.1">
    <property type="nucleotide sequence ID" value="NZ_BIFX01000002.1"/>
</dbReference>
<feature type="transmembrane region" description="Helical" evidence="5">
    <location>
        <begin position="235"/>
        <end position="257"/>
    </location>
</feature>
<dbReference type="GO" id="GO:0140359">
    <property type="term" value="F:ABC-type transporter activity"/>
    <property type="evidence" value="ECO:0007669"/>
    <property type="project" value="InterPro"/>
</dbReference>
<dbReference type="OrthoDB" id="9788252at2"/>
<evidence type="ECO:0000313" key="8">
    <source>
        <dbReference type="Proteomes" id="UP000248806"/>
    </source>
</evidence>
<name>A0A326U955_THEHA</name>
<keyword evidence="3 5" id="KW-1133">Transmembrane helix</keyword>
<feature type="transmembrane region" description="Helical" evidence="5">
    <location>
        <begin position="174"/>
        <end position="199"/>
    </location>
</feature>
<dbReference type="EMBL" id="QKUF01000004">
    <property type="protein sequence ID" value="PZW32651.1"/>
    <property type="molecule type" value="Genomic_DNA"/>
</dbReference>
<keyword evidence="8" id="KW-1185">Reference proteome</keyword>
<keyword evidence="5" id="KW-1003">Cell membrane</keyword>
<gene>
    <name evidence="7" type="ORF">EI42_01743</name>
</gene>
<dbReference type="Pfam" id="PF01061">
    <property type="entry name" value="ABC2_membrane"/>
    <property type="match status" value="1"/>
</dbReference>
<organism evidence="7 8">
    <name type="scientific">Thermosporothrix hazakensis</name>
    <dbReference type="NCBI Taxonomy" id="644383"/>
    <lineage>
        <taxon>Bacteria</taxon>
        <taxon>Bacillati</taxon>
        <taxon>Chloroflexota</taxon>
        <taxon>Ktedonobacteria</taxon>
        <taxon>Ktedonobacterales</taxon>
        <taxon>Thermosporotrichaceae</taxon>
        <taxon>Thermosporothrix</taxon>
    </lineage>
</organism>
<dbReference type="GO" id="GO:0043190">
    <property type="term" value="C:ATP-binding cassette (ABC) transporter complex"/>
    <property type="evidence" value="ECO:0007669"/>
    <property type="project" value="InterPro"/>
</dbReference>
<keyword evidence="5" id="KW-0813">Transport</keyword>
<keyword evidence="2 5" id="KW-0812">Transmembrane</keyword>
<accession>A0A326U955</accession>
<keyword evidence="4 5" id="KW-0472">Membrane</keyword>
<dbReference type="AlphaFoldDB" id="A0A326U955"/>
<evidence type="ECO:0000256" key="5">
    <source>
        <dbReference type="RuleBase" id="RU361157"/>
    </source>
</evidence>
<reference evidence="7 8" key="1">
    <citation type="submission" date="2018-06" db="EMBL/GenBank/DDBJ databases">
        <title>Genomic Encyclopedia of Archaeal and Bacterial Type Strains, Phase II (KMG-II): from individual species to whole genera.</title>
        <authorList>
            <person name="Goeker M."/>
        </authorList>
    </citation>
    <scope>NUCLEOTIDE SEQUENCE [LARGE SCALE GENOMIC DNA]</scope>
    <source>
        <strain evidence="7 8">ATCC BAA-1881</strain>
    </source>
</reference>
<evidence type="ECO:0000256" key="1">
    <source>
        <dbReference type="ARBA" id="ARBA00004141"/>
    </source>
</evidence>
<proteinExistence type="inferred from homology"/>
<protein>
    <recommendedName>
        <fullName evidence="5">Transport permease protein</fullName>
    </recommendedName>
</protein>
<dbReference type="Proteomes" id="UP000248806">
    <property type="component" value="Unassembled WGS sequence"/>
</dbReference>
<dbReference type="PRINTS" id="PR00164">
    <property type="entry name" value="ABC2TRNSPORT"/>
</dbReference>
<dbReference type="PANTHER" id="PTHR43229">
    <property type="entry name" value="NODULATION PROTEIN J"/>
    <property type="match status" value="1"/>
</dbReference>
<evidence type="ECO:0000256" key="4">
    <source>
        <dbReference type="ARBA" id="ARBA00023136"/>
    </source>
</evidence>
<dbReference type="InterPro" id="IPR013525">
    <property type="entry name" value="ABC2_TM"/>
</dbReference>
<feature type="domain" description="ABC transmembrane type-2" evidence="6">
    <location>
        <begin position="27"/>
        <end position="259"/>
    </location>
</feature>
<feature type="transmembrane region" description="Helical" evidence="5">
    <location>
        <begin position="140"/>
        <end position="162"/>
    </location>
</feature>
<dbReference type="InterPro" id="IPR051784">
    <property type="entry name" value="Nod_factor_ABC_transporter"/>
</dbReference>
<evidence type="ECO:0000256" key="2">
    <source>
        <dbReference type="ARBA" id="ARBA00022692"/>
    </source>
</evidence>
<dbReference type="PROSITE" id="PS51012">
    <property type="entry name" value="ABC_TM2"/>
    <property type="match status" value="1"/>
</dbReference>
<evidence type="ECO:0000256" key="3">
    <source>
        <dbReference type="ARBA" id="ARBA00022989"/>
    </source>
</evidence>
<evidence type="ECO:0000313" key="7">
    <source>
        <dbReference type="EMBL" id="PZW32651.1"/>
    </source>
</evidence>
<feature type="transmembrane region" description="Helical" evidence="5">
    <location>
        <begin position="110"/>
        <end position="134"/>
    </location>
</feature>